<keyword evidence="1" id="KW-0472">Membrane</keyword>
<proteinExistence type="predicted"/>
<gene>
    <name evidence="2" type="ORF">E0486_04025</name>
</gene>
<sequence length="120" mass="12914">MRFLVSVLLIALLSFIAGRYLPWYSLAFVAFGVGAFVPQRLLRAFLSGFLGIFLLWFLLALWLDTRNEQLLSQRVAELLHLGQSSVLLLLVTGLVGGIVGGLAALSGASLRATPVTKAGI</sequence>
<keyword evidence="1" id="KW-1133">Transmembrane helix</keyword>
<dbReference type="OrthoDB" id="965650at2"/>
<organism evidence="2 3">
    <name type="scientific">Flaviaesturariibacter aridisoli</name>
    <dbReference type="NCBI Taxonomy" id="2545761"/>
    <lineage>
        <taxon>Bacteria</taxon>
        <taxon>Pseudomonadati</taxon>
        <taxon>Bacteroidota</taxon>
        <taxon>Chitinophagia</taxon>
        <taxon>Chitinophagales</taxon>
        <taxon>Chitinophagaceae</taxon>
        <taxon>Flaviaestuariibacter</taxon>
    </lineage>
</organism>
<name>A0A4R4E4I9_9BACT</name>
<feature type="transmembrane region" description="Helical" evidence="1">
    <location>
        <begin position="42"/>
        <end position="63"/>
    </location>
</feature>
<keyword evidence="3" id="KW-1185">Reference proteome</keyword>
<comment type="caution">
    <text evidence="2">The sequence shown here is derived from an EMBL/GenBank/DDBJ whole genome shotgun (WGS) entry which is preliminary data.</text>
</comment>
<protein>
    <submittedName>
        <fullName evidence="2">Uncharacterized protein</fullName>
    </submittedName>
</protein>
<accession>A0A4R4E4I9</accession>
<dbReference type="Proteomes" id="UP000295164">
    <property type="component" value="Unassembled WGS sequence"/>
</dbReference>
<evidence type="ECO:0000256" key="1">
    <source>
        <dbReference type="SAM" id="Phobius"/>
    </source>
</evidence>
<evidence type="ECO:0000313" key="3">
    <source>
        <dbReference type="Proteomes" id="UP000295164"/>
    </source>
</evidence>
<evidence type="ECO:0000313" key="2">
    <source>
        <dbReference type="EMBL" id="TCZ73857.1"/>
    </source>
</evidence>
<dbReference type="RefSeq" id="WP_131850857.1">
    <property type="nucleotide sequence ID" value="NZ_SKFH01000004.1"/>
</dbReference>
<reference evidence="2 3" key="1">
    <citation type="submission" date="2019-03" db="EMBL/GenBank/DDBJ databases">
        <authorList>
            <person name="Kim M.K.M."/>
        </authorList>
    </citation>
    <scope>NUCLEOTIDE SEQUENCE [LARGE SCALE GENOMIC DNA]</scope>
    <source>
        <strain evidence="2 3">17J68-15</strain>
    </source>
</reference>
<feature type="transmembrane region" description="Helical" evidence="1">
    <location>
        <begin position="84"/>
        <end position="105"/>
    </location>
</feature>
<keyword evidence="1" id="KW-0812">Transmembrane</keyword>
<dbReference type="AlphaFoldDB" id="A0A4R4E4I9"/>
<dbReference type="EMBL" id="SKFH01000004">
    <property type="protein sequence ID" value="TCZ73857.1"/>
    <property type="molecule type" value="Genomic_DNA"/>
</dbReference>